<evidence type="ECO:0000256" key="7">
    <source>
        <dbReference type="ARBA" id="ARBA00022787"/>
    </source>
</evidence>
<dbReference type="SMART" id="SM00173">
    <property type="entry name" value="RAS"/>
    <property type="match status" value="1"/>
</dbReference>
<evidence type="ECO:0000313" key="18">
    <source>
        <dbReference type="EMBL" id="KAK9829241.1"/>
    </source>
</evidence>
<gene>
    <name evidence="18" type="ORF">WJX72_004718</name>
</gene>
<reference evidence="18 19" key="1">
    <citation type="journal article" date="2024" name="Nat. Commun.">
        <title>Phylogenomics reveals the evolutionary origins of lichenization in chlorophyte algae.</title>
        <authorList>
            <person name="Puginier C."/>
            <person name="Libourel C."/>
            <person name="Otte J."/>
            <person name="Skaloud P."/>
            <person name="Haon M."/>
            <person name="Grisel S."/>
            <person name="Petersen M."/>
            <person name="Berrin J.G."/>
            <person name="Delaux P.M."/>
            <person name="Dal Grande F."/>
            <person name="Keller J."/>
        </authorList>
    </citation>
    <scope>NUCLEOTIDE SEQUENCE [LARGE SCALE GENOMIC DNA]</scope>
    <source>
        <strain evidence="18 19">SAG 2043</strain>
    </source>
</reference>
<dbReference type="GO" id="GO:0005741">
    <property type="term" value="C:mitochondrial outer membrane"/>
    <property type="evidence" value="ECO:0007669"/>
    <property type="project" value="UniProtKB-SubCell"/>
</dbReference>
<evidence type="ECO:0000256" key="12">
    <source>
        <dbReference type="ARBA" id="ARBA00023134"/>
    </source>
</evidence>
<dbReference type="EMBL" id="JALJOR010000001">
    <property type="protein sequence ID" value="KAK9829241.1"/>
    <property type="molecule type" value="Genomic_DNA"/>
</dbReference>
<dbReference type="Gene3D" id="1.10.238.10">
    <property type="entry name" value="EF-hand"/>
    <property type="match status" value="2"/>
</dbReference>
<dbReference type="InterPro" id="IPR052266">
    <property type="entry name" value="Miro-EF-hand_domain"/>
</dbReference>
<evidence type="ECO:0008006" key="20">
    <source>
        <dbReference type="Google" id="ProtNLM"/>
    </source>
</evidence>
<keyword evidence="12" id="KW-0342">GTP-binding</keyword>
<protein>
    <recommendedName>
        <fullName evidence="20">Mitochondrial Rho GTPase</fullName>
    </recommendedName>
</protein>
<evidence type="ECO:0000256" key="11">
    <source>
        <dbReference type="ARBA" id="ARBA00023128"/>
    </source>
</evidence>
<feature type="compositionally biased region" description="Gly residues" evidence="14">
    <location>
        <begin position="712"/>
        <end position="723"/>
    </location>
</feature>
<dbReference type="PRINTS" id="PR00449">
    <property type="entry name" value="RASTRNSFRMNG"/>
</dbReference>
<feature type="compositionally biased region" description="Low complexity" evidence="14">
    <location>
        <begin position="669"/>
        <end position="681"/>
    </location>
</feature>
<dbReference type="InterPro" id="IPR002048">
    <property type="entry name" value="EF_hand_dom"/>
</dbReference>
<keyword evidence="13 15" id="KW-0472">Membrane</keyword>
<evidence type="ECO:0000256" key="3">
    <source>
        <dbReference type="ARBA" id="ARBA00022692"/>
    </source>
</evidence>
<feature type="transmembrane region" description="Helical" evidence="15">
    <location>
        <begin position="611"/>
        <end position="629"/>
    </location>
</feature>
<dbReference type="PANTHER" id="PTHR46819:SF1">
    <property type="entry name" value="EF-HAND CALCIUM-BINDING DOMAIN-CONTAINING PROTEIN 7"/>
    <property type="match status" value="1"/>
</dbReference>
<dbReference type="Gene3D" id="3.40.50.300">
    <property type="entry name" value="P-loop containing nucleotide triphosphate hydrolases"/>
    <property type="match status" value="2"/>
</dbReference>
<evidence type="ECO:0000256" key="4">
    <source>
        <dbReference type="ARBA" id="ARBA00022723"/>
    </source>
</evidence>
<keyword evidence="5" id="KW-0677">Repeat</keyword>
<dbReference type="SUPFAM" id="SSF47473">
    <property type="entry name" value="EF-hand"/>
    <property type="match status" value="1"/>
</dbReference>
<comment type="similarity">
    <text evidence="2">Belongs to the mitochondrial Rho GTPase family.</text>
</comment>
<dbReference type="Pfam" id="PF08355">
    <property type="entry name" value="EF_assoc_1"/>
    <property type="match status" value="1"/>
</dbReference>
<dbReference type="Pfam" id="PF00071">
    <property type="entry name" value="Ras"/>
    <property type="match status" value="1"/>
</dbReference>
<feature type="domain" description="Miro" evidence="17">
    <location>
        <begin position="4"/>
        <end position="168"/>
    </location>
</feature>
<dbReference type="InterPro" id="IPR001806">
    <property type="entry name" value="Small_GTPase"/>
</dbReference>
<accession>A0AAW1R684</accession>
<feature type="domain" description="EF-hand" evidence="16">
    <location>
        <begin position="188"/>
        <end position="223"/>
    </location>
</feature>
<keyword evidence="6" id="KW-0547">Nucleotide-binding</keyword>
<evidence type="ECO:0000256" key="13">
    <source>
        <dbReference type="ARBA" id="ARBA00023136"/>
    </source>
</evidence>
<dbReference type="Pfam" id="PF08356">
    <property type="entry name" value="EF_assoc_2"/>
    <property type="match status" value="1"/>
</dbReference>
<dbReference type="SMART" id="SM00054">
    <property type="entry name" value="EFh"/>
    <property type="match status" value="2"/>
</dbReference>
<evidence type="ECO:0000259" key="17">
    <source>
        <dbReference type="PROSITE" id="PS51423"/>
    </source>
</evidence>
<dbReference type="GO" id="GO:0003924">
    <property type="term" value="F:GTPase activity"/>
    <property type="evidence" value="ECO:0007669"/>
    <property type="project" value="InterPro"/>
</dbReference>
<keyword evidence="3 15" id="KW-0812">Transmembrane</keyword>
<dbReference type="SMART" id="SM00175">
    <property type="entry name" value="RAB"/>
    <property type="match status" value="1"/>
</dbReference>
<evidence type="ECO:0000256" key="8">
    <source>
        <dbReference type="ARBA" id="ARBA00022801"/>
    </source>
</evidence>
<keyword evidence="9" id="KW-0106">Calcium</keyword>
<dbReference type="GO" id="GO:0005509">
    <property type="term" value="F:calcium ion binding"/>
    <property type="evidence" value="ECO:0007669"/>
    <property type="project" value="InterPro"/>
</dbReference>
<feature type="compositionally biased region" description="Gly residues" evidence="14">
    <location>
        <begin position="682"/>
        <end position="695"/>
    </location>
</feature>
<dbReference type="InterPro" id="IPR011992">
    <property type="entry name" value="EF-hand-dom_pair"/>
</dbReference>
<dbReference type="Pfam" id="PF13202">
    <property type="entry name" value="EF-hand_5"/>
    <property type="match status" value="2"/>
</dbReference>
<feature type="domain" description="EF-hand" evidence="16">
    <location>
        <begin position="309"/>
        <end position="344"/>
    </location>
</feature>
<evidence type="ECO:0000256" key="5">
    <source>
        <dbReference type="ARBA" id="ARBA00022737"/>
    </source>
</evidence>
<dbReference type="PANTHER" id="PTHR46819">
    <property type="entry name" value="EF-HAND CALCIUM-BINDING DOMAIN-CONTAINING PROTEIN 7"/>
    <property type="match status" value="1"/>
</dbReference>
<dbReference type="Proteomes" id="UP001489004">
    <property type="component" value="Unassembled WGS sequence"/>
</dbReference>
<dbReference type="InterPro" id="IPR013567">
    <property type="entry name" value="EF_hand_assoc_2"/>
</dbReference>
<dbReference type="AlphaFoldDB" id="A0AAW1R684"/>
<dbReference type="InterPro" id="IPR018247">
    <property type="entry name" value="EF_Hand_1_Ca_BS"/>
</dbReference>
<keyword evidence="10 15" id="KW-1133">Transmembrane helix</keyword>
<keyword evidence="8" id="KW-0378">Hydrolase</keyword>
<evidence type="ECO:0000256" key="9">
    <source>
        <dbReference type="ARBA" id="ARBA00022837"/>
    </source>
</evidence>
<dbReference type="PROSITE" id="PS00018">
    <property type="entry name" value="EF_HAND_1"/>
    <property type="match status" value="2"/>
</dbReference>
<dbReference type="PROSITE" id="PS51423">
    <property type="entry name" value="MIRO"/>
    <property type="match status" value="1"/>
</dbReference>
<name>A0AAW1R684_9CHLO</name>
<dbReference type="SMART" id="SM00174">
    <property type="entry name" value="RHO"/>
    <property type="match status" value="1"/>
</dbReference>
<keyword evidence="4" id="KW-0479">Metal-binding</keyword>
<comment type="caution">
    <text evidence="18">The sequence shown here is derived from an EMBL/GenBank/DDBJ whole genome shotgun (WGS) entry which is preliminary data.</text>
</comment>
<organism evidence="18 19">
    <name type="scientific">[Myrmecia] bisecta</name>
    <dbReference type="NCBI Taxonomy" id="41462"/>
    <lineage>
        <taxon>Eukaryota</taxon>
        <taxon>Viridiplantae</taxon>
        <taxon>Chlorophyta</taxon>
        <taxon>core chlorophytes</taxon>
        <taxon>Trebouxiophyceae</taxon>
        <taxon>Trebouxiales</taxon>
        <taxon>Trebouxiaceae</taxon>
        <taxon>Myrmecia</taxon>
    </lineage>
</organism>
<keyword evidence="7" id="KW-1000">Mitochondrion outer membrane</keyword>
<evidence type="ECO:0000256" key="1">
    <source>
        <dbReference type="ARBA" id="ARBA00004200"/>
    </source>
</evidence>
<evidence type="ECO:0000256" key="2">
    <source>
        <dbReference type="ARBA" id="ARBA00007981"/>
    </source>
</evidence>
<proteinExistence type="inferred from homology"/>
<feature type="region of interest" description="Disordered" evidence="14">
    <location>
        <begin position="667"/>
        <end position="733"/>
    </location>
</feature>
<evidence type="ECO:0000256" key="10">
    <source>
        <dbReference type="ARBA" id="ARBA00022989"/>
    </source>
</evidence>
<evidence type="ECO:0000256" key="15">
    <source>
        <dbReference type="SAM" id="Phobius"/>
    </source>
</evidence>
<evidence type="ECO:0000256" key="14">
    <source>
        <dbReference type="SAM" id="MobiDB-lite"/>
    </source>
</evidence>
<keyword evidence="11" id="KW-0496">Mitochondrion</keyword>
<evidence type="ECO:0000259" key="16">
    <source>
        <dbReference type="PROSITE" id="PS50222"/>
    </source>
</evidence>
<dbReference type="PROSITE" id="PS50222">
    <property type="entry name" value="EF_HAND_2"/>
    <property type="match status" value="2"/>
</dbReference>
<evidence type="ECO:0000313" key="19">
    <source>
        <dbReference type="Proteomes" id="UP001489004"/>
    </source>
</evidence>
<keyword evidence="19" id="KW-1185">Reference proteome</keyword>
<dbReference type="InterPro" id="IPR013566">
    <property type="entry name" value="EF_hand_assoc_1"/>
</dbReference>
<dbReference type="InterPro" id="IPR027417">
    <property type="entry name" value="P-loop_NTPase"/>
</dbReference>
<sequence length="733" mass="77811">MASVRTVKIAVIGDEGVGKTSLITAAATESFPDNPPPVLPPARLPPESTPENVPIVLIDTSSRVEDKQTLETAVLHSDVVVLVFSLDKPATLRRISTFWMPELQRLGVAVPIVLVASKSDVSSDQGLQQAVVPIMGRFKEIETCLECSAKKLTYVGEVFYYALKAVMHPTAPLFDPGAQEGQGALRPLCIKALKRIFLMCDTDKDGALSDEELNAFQIKCFSAPLQPEELVGVKRVVAEKMPQGVNATGLTLPGFLFLHALFIERGRLETTWAVLRKFGYNDSLTLSDAVLDQVSFQHAPDQVVELTEAGVQFFEHQFAYFDRNHDGLLSGQELEDMFSTSPSSPWSGAEYHNVLAETGGPSGWLTLPGYLAKWRYTTAVSPRTTLAYIYYLGSEANASEFFSISKPRKQERKDPAPRSVFQCHVFGAAGAGKTAVLEGLVAQPHPLKRPKAQRSMMAVGQVERKEGPPATLIMRELDEAATSKLLNASNRAEQLAAADVAAFVFDSSDPASFRTAQRLILEVAAASGDSLPCVFVAAKDDLGMSQDLVSECGAVCASLQLRQPLSISAKVGSPAAVYGELIGAALQPELFTPLTPSLKAARQYRRILRRALIYTAAGTVTAAAAYAVYRVYTARQASAESASTSGYSAADARAIGRDVGTSLAADLASGSSRTGGISSGSFSGGSGRSEAGGPGLSNRGLGIRPSDVGSSSSGGGGSSGSGSGSWLDVFKRS</sequence>
<dbReference type="InterPro" id="IPR020860">
    <property type="entry name" value="MIRO_dom"/>
</dbReference>
<dbReference type="SUPFAM" id="SSF52540">
    <property type="entry name" value="P-loop containing nucleoside triphosphate hydrolases"/>
    <property type="match status" value="2"/>
</dbReference>
<dbReference type="FunFam" id="1.10.238.10:FF:000011">
    <property type="entry name" value="Mitochondrial Rho GTPase"/>
    <property type="match status" value="1"/>
</dbReference>
<comment type="subcellular location">
    <subcellularLocation>
        <location evidence="1">Mitochondrion outer membrane</location>
        <topology evidence="1">Single-pass type IV membrane protein</topology>
    </subcellularLocation>
</comment>
<dbReference type="GO" id="GO:0005525">
    <property type="term" value="F:GTP binding"/>
    <property type="evidence" value="ECO:0007669"/>
    <property type="project" value="UniProtKB-KW"/>
</dbReference>
<evidence type="ECO:0000256" key="6">
    <source>
        <dbReference type="ARBA" id="ARBA00022741"/>
    </source>
</evidence>